<gene>
    <name evidence="7" type="ORF">IAC63_01010</name>
</gene>
<dbReference type="Pfam" id="PF03706">
    <property type="entry name" value="LPG_synthase_TM"/>
    <property type="match status" value="1"/>
</dbReference>
<evidence type="ECO:0000256" key="1">
    <source>
        <dbReference type="ARBA" id="ARBA00004651"/>
    </source>
</evidence>
<sequence>MSAKTKRLFKKIISYSGIFFFALAAVMLWWQLREYSFIDIIHALIAIPPINLLMACVACFAGYLTLSLYDFLALRYVGGHVSWWKWMLAGMLGFAISNNAGHAVVSGGAIRYRLYTRWRISGGDIVKMLTFSGFTFFLGCSAILIIGYFLVPSSLLDRSVGASVGINSLFIICTAAVIAYFAMTVFFQKKSVKIGTLKFQVPTTKTALIQTLLGAADSVLAGLVLYCCLLPFVEIPFGTYIGLFVIAQTTGIFSQVPGGIGVFESIFLLALPDTVDKADIFGALLAYRIIYYVLPLIGAGGLFFIYENWLRTRMKRWLAEAKEKIPQIPEKIKNIKNIKNIKKHKK</sequence>
<keyword evidence="5 6" id="KW-0472">Membrane</keyword>
<dbReference type="PANTHER" id="PTHR39087:SF2">
    <property type="entry name" value="UPF0104 MEMBRANE PROTEIN MJ1595"/>
    <property type="match status" value="1"/>
</dbReference>
<keyword evidence="2" id="KW-1003">Cell membrane</keyword>
<dbReference type="AlphaFoldDB" id="A0A9D1MRZ1"/>
<reference evidence="7" key="1">
    <citation type="submission" date="2020-10" db="EMBL/GenBank/DDBJ databases">
        <authorList>
            <person name="Gilroy R."/>
        </authorList>
    </citation>
    <scope>NUCLEOTIDE SEQUENCE</scope>
    <source>
        <strain evidence="7">CHK136-897</strain>
    </source>
</reference>
<feature type="transmembrane region" description="Helical" evidence="6">
    <location>
        <begin position="289"/>
        <end position="306"/>
    </location>
</feature>
<comment type="subcellular location">
    <subcellularLocation>
        <location evidence="1">Cell membrane</location>
        <topology evidence="1">Multi-pass membrane protein</topology>
    </subcellularLocation>
</comment>
<feature type="transmembrane region" description="Helical" evidence="6">
    <location>
        <begin position="125"/>
        <end position="151"/>
    </location>
</feature>
<dbReference type="EMBL" id="DVNO01000006">
    <property type="protein sequence ID" value="HIU65205.1"/>
    <property type="molecule type" value="Genomic_DNA"/>
</dbReference>
<evidence type="ECO:0000256" key="6">
    <source>
        <dbReference type="SAM" id="Phobius"/>
    </source>
</evidence>
<feature type="transmembrane region" description="Helical" evidence="6">
    <location>
        <begin position="163"/>
        <end position="187"/>
    </location>
</feature>
<evidence type="ECO:0000256" key="4">
    <source>
        <dbReference type="ARBA" id="ARBA00022989"/>
    </source>
</evidence>
<feature type="transmembrane region" description="Helical" evidence="6">
    <location>
        <begin position="52"/>
        <end position="74"/>
    </location>
</feature>
<dbReference type="PANTHER" id="PTHR39087">
    <property type="entry name" value="UPF0104 MEMBRANE PROTEIN MJ1595"/>
    <property type="match status" value="1"/>
</dbReference>
<feature type="transmembrane region" description="Helical" evidence="6">
    <location>
        <begin position="86"/>
        <end position="105"/>
    </location>
</feature>
<keyword evidence="3 6" id="KW-0812">Transmembrane</keyword>
<comment type="caution">
    <text evidence="7">The sequence shown here is derived from an EMBL/GenBank/DDBJ whole genome shotgun (WGS) entry which is preliminary data.</text>
</comment>
<dbReference type="GO" id="GO:0005886">
    <property type="term" value="C:plasma membrane"/>
    <property type="evidence" value="ECO:0007669"/>
    <property type="project" value="UniProtKB-SubCell"/>
</dbReference>
<name>A0A9D1MRZ1_9PROT</name>
<protein>
    <submittedName>
        <fullName evidence="7">UPF0104 family protein</fullName>
    </submittedName>
</protein>
<reference evidence="7" key="2">
    <citation type="journal article" date="2021" name="PeerJ">
        <title>Extensive microbial diversity within the chicken gut microbiome revealed by metagenomics and culture.</title>
        <authorList>
            <person name="Gilroy R."/>
            <person name="Ravi A."/>
            <person name="Getino M."/>
            <person name="Pursley I."/>
            <person name="Horton D.L."/>
            <person name="Alikhan N.F."/>
            <person name="Baker D."/>
            <person name="Gharbi K."/>
            <person name="Hall N."/>
            <person name="Watson M."/>
            <person name="Adriaenssens E.M."/>
            <person name="Foster-Nyarko E."/>
            <person name="Jarju S."/>
            <person name="Secka A."/>
            <person name="Antonio M."/>
            <person name="Oren A."/>
            <person name="Chaudhuri R.R."/>
            <person name="La Ragione R."/>
            <person name="Hildebrand F."/>
            <person name="Pallen M.J."/>
        </authorList>
    </citation>
    <scope>NUCLEOTIDE SEQUENCE</scope>
    <source>
        <strain evidence="7">CHK136-897</strain>
    </source>
</reference>
<feature type="transmembrane region" description="Helical" evidence="6">
    <location>
        <begin position="240"/>
        <end position="269"/>
    </location>
</feature>
<keyword evidence="4 6" id="KW-1133">Transmembrane helix</keyword>
<feature type="transmembrane region" description="Helical" evidence="6">
    <location>
        <begin position="207"/>
        <end position="233"/>
    </location>
</feature>
<accession>A0A9D1MRZ1</accession>
<evidence type="ECO:0000256" key="5">
    <source>
        <dbReference type="ARBA" id="ARBA00023136"/>
    </source>
</evidence>
<dbReference type="InterPro" id="IPR022791">
    <property type="entry name" value="L-PG_synthase/AglD"/>
</dbReference>
<proteinExistence type="predicted"/>
<dbReference type="Proteomes" id="UP000824142">
    <property type="component" value="Unassembled WGS sequence"/>
</dbReference>
<organism evidence="7 8">
    <name type="scientific">Candidatus Enterousia avicola</name>
    <dbReference type="NCBI Taxonomy" id="2840787"/>
    <lineage>
        <taxon>Bacteria</taxon>
        <taxon>Pseudomonadati</taxon>
        <taxon>Pseudomonadota</taxon>
        <taxon>Alphaproteobacteria</taxon>
        <taxon>Candidatus Enterousia</taxon>
    </lineage>
</organism>
<evidence type="ECO:0000256" key="3">
    <source>
        <dbReference type="ARBA" id="ARBA00022692"/>
    </source>
</evidence>
<evidence type="ECO:0000256" key="2">
    <source>
        <dbReference type="ARBA" id="ARBA00022475"/>
    </source>
</evidence>
<evidence type="ECO:0000313" key="8">
    <source>
        <dbReference type="Proteomes" id="UP000824142"/>
    </source>
</evidence>
<feature type="transmembrane region" description="Helical" evidence="6">
    <location>
        <begin position="12"/>
        <end position="32"/>
    </location>
</feature>
<evidence type="ECO:0000313" key="7">
    <source>
        <dbReference type="EMBL" id="HIU65205.1"/>
    </source>
</evidence>